<feature type="domain" description="Mycothiol-dependent maleylpyruvate isomerase metal-binding" evidence="1">
    <location>
        <begin position="21"/>
        <end position="161"/>
    </location>
</feature>
<dbReference type="RefSeq" id="WP_270690226.1">
    <property type="nucleotide sequence ID" value="NZ_JAQFWQ010000139.1"/>
</dbReference>
<dbReference type="Pfam" id="PF11716">
    <property type="entry name" value="MDMPI_N"/>
    <property type="match status" value="1"/>
</dbReference>
<dbReference type="InterPro" id="IPR034660">
    <property type="entry name" value="DinB/YfiT-like"/>
</dbReference>
<keyword evidence="2" id="KW-0413">Isomerase</keyword>
<dbReference type="SUPFAM" id="SSF109854">
    <property type="entry name" value="DinB/YfiT-like putative metalloenzymes"/>
    <property type="match status" value="1"/>
</dbReference>
<dbReference type="InterPro" id="IPR024344">
    <property type="entry name" value="MDMPI_metal-binding"/>
</dbReference>
<sequence>MSSAPDPFGPMIDTRHLFAGERALLLDLLAGLDRDEWSAPTVCPGWDVHDVAAHVLHDYTRRLSTGRDGHRGPPFREGEALAEFIHRTNGEFVAVARHFSPEVIVDQLAHLGPQVDALWAGRDPDGPADLDVPWASDARPAPVWLDVAREYTEFWVHQQQIRDAVGRPGAGGPDLAGPVIDVFTRALPKALDGMERPDGTAVELEVRGAGGGVWTATAEQGRWGLGRGRGPDPAARVVIGRDDFWRLATRGIGPGEARGRAGGGGDAGLWEAATALVAVIR</sequence>
<dbReference type="GO" id="GO:0016853">
    <property type="term" value="F:isomerase activity"/>
    <property type="evidence" value="ECO:0007669"/>
    <property type="project" value="UniProtKB-KW"/>
</dbReference>
<reference evidence="2 3" key="1">
    <citation type="submission" date="2023-01" db="EMBL/GenBank/DDBJ databases">
        <title>Draft genome sequence of Nocardiopsis sp. RSe5-2 isolated from halophytes.</title>
        <authorList>
            <person name="Duangmal K."/>
            <person name="Chantavorakit T."/>
        </authorList>
    </citation>
    <scope>NUCLEOTIDE SEQUENCE [LARGE SCALE GENOMIC DNA]</scope>
    <source>
        <strain evidence="2 3">RSe5-2</strain>
    </source>
</reference>
<protein>
    <submittedName>
        <fullName evidence="2">Maleylpyruvate isomerase N-terminal domain-containing protein</fullName>
    </submittedName>
</protein>
<dbReference type="Gene3D" id="1.20.120.450">
    <property type="entry name" value="dinb family like domain"/>
    <property type="match status" value="1"/>
</dbReference>
<evidence type="ECO:0000313" key="3">
    <source>
        <dbReference type="Proteomes" id="UP001527866"/>
    </source>
</evidence>
<comment type="caution">
    <text evidence="2">The sequence shown here is derived from an EMBL/GenBank/DDBJ whole genome shotgun (WGS) entry which is preliminary data.</text>
</comment>
<evidence type="ECO:0000313" key="2">
    <source>
        <dbReference type="EMBL" id="MDA2814729.1"/>
    </source>
</evidence>
<dbReference type="Proteomes" id="UP001527866">
    <property type="component" value="Unassembled WGS sequence"/>
</dbReference>
<name>A0ABT4UE25_9ACTN</name>
<accession>A0ABT4UE25</accession>
<evidence type="ECO:0000259" key="1">
    <source>
        <dbReference type="Pfam" id="PF11716"/>
    </source>
</evidence>
<gene>
    <name evidence="2" type="ORF">O4J56_29060</name>
</gene>
<keyword evidence="3" id="KW-1185">Reference proteome</keyword>
<organism evidence="2 3">
    <name type="scientific">Nocardiopsis endophytica</name>
    <dbReference type="NCBI Taxonomy" id="3018445"/>
    <lineage>
        <taxon>Bacteria</taxon>
        <taxon>Bacillati</taxon>
        <taxon>Actinomycetota</taxon>
        <taxon>Actinomycetes</taxon>
        <taxon>Streptosporangiales</taxon>
        <taxon>Nocardiopsidaceae</taxon>
        <taxon>Nocardiopsis</taxon>
    </lineage>
</organism>
<dbReference type="NCBIfam" id="TIGR03083">
    <property type="entry name" value="maleylpyruvate isomerase family mycothiol-dependent enzyme"/>
    <property type="match status" value="1"/>
</dbReference>
<dbReference type="EMBL" id="JAQFWQ010000139">
    <property type="protein sequence ID" value="MDA2814729.1"/>
    <property type="molecule type" value="Genomic_DNA"/>
</dbReference>
<proteinExistence type="predicted"/>
<dbReference type="InterPro" id="IPR017517">
    <property type="entry name" value="Maleyloyr_isom"/>
</dbReference>